<dbReference type="EMBL" id="RHFK02000022">
    <property type="protein sequence ID" value="TWW55491.1"/>
    <property type="molecule type" value="Genomic_DNA"/>
</dbReference>
<comment type="subcellular location">
    <subcellularLocation>
        <location evidence="1">Nucleus</location>
    </subcellularLocation>
</comment>
<dbReference type="GO" id="GO:0006355">
    <property type="term" value="P:regulation of DNA-templated transcription"/>
    <property type="evidence" value="ECO:0007669"/>
    <property type="project" value="InterPro"/>
</dbReference>
<evidence type="ECO:0000256" key="1">
    <source>
        <dbReference type="RuleBase" id="RU004489"/>
    </source>
</evidence>
<keyword evidence="1" id="KW-0805">Transcription regulation</keyword>
<dbReference type="AlphaFoldDB" id="A0A5C6MMU9"/>
<keyword evidence="1" id="KW-0862">Zinc</keyword>
<keyword evidence="1" id="KW-0238">DNA-binding</keyword>
<dbReference type="PANTHER" id="PTHR10747">
    <property type="entry name" value="TRANSCRIPTION FACTOR COE FAMILY MEMBER"/>
    <property type="match status" value="1"/>
</dbReference>
<evidence type="ECO:0000313" key="4">
    <source>
        <dbReference type="EMBL" id="TWW55491.1"/>
    </source>
</evidence>
<sequence length="230" mass="24656">MECELTLAEQLTRLLPLTSNHTQHASDTRRVIHGGAGARADVGGRKVERGSGGSGGSGASLTLSVSLAALNEPTIDYGFQRLQKVIPRHPGDPERLPKAPHGGAAGSHDPGGRAVFTPRCDQLFNGLLDWVTFDLELQVDSCVLFCPVLPSLSSPLLYSPLLSSPLLSSPLLPVLSCPVLSCPVLSCPDVLSFSSSSLAEVFSAQWFRVQWFRVQWFRVLRTPSCAVVVV</sequence>
<dbReference type="Proteomes" id="UP000324091">
    <property type="component" value="Chromosome 9"/>
</dbReference>
<evidence type="ECO:0000256" key="2">
    <source>
        <dbReference type="SAM" id="MobiDB-lite"/>
    </source>
</evidence>
<keyword evidence="1" id="KW-0479">Metal-binding</keyword>
<reference evidence="4 5" key="1">
    <citation type="submission" date="2019-04" db="EMBL/GenBank/DDBJ databases">
        <title>Chromosome genome assembly for Takifugu flavidus.</title>
        <authorList>
            <person name="Xiao S."/>
        </authorList>
    </citation>
    <scope>NUCLEOTIDE SEQUENCE [LARGE SCALE GENOMIC DNA]</scope>
    <source>
        <strain evidence="4">HTHZ2018</strain>
        <tissue evidence="4">Muscle</tissue>
    </source>
</reference>
<comment type="caution">
    <text evidence="4">The sequence shown here is derived from an EMBL/GenBank/DDBJ whole genome shotgun (WGS) entry which is preliminary data.</text>
</comment>
<keyword evidence="1" id="KW-0539">Nucleus</keyword>
<feature type="domain" description="Transcription factor COE helix-loop-helix" evidence="3">
    <location>
        <begin position="70"/>
        <end position="98"/>
    </location>
</feature>
<gene>
    <name evidence="4" type="ORF">D4764_09G0005400</name>
</gene>
<keyword evidence="5" id="KW-1185">Reference proteome</keyword>
<proteinExistence type="inferred from homology"/>
<protein>
    <submittedName>
        <fullName evidence="4">Transcription factor COE1</fullName>
    </submittedName>
</protein>
<dbReference type="GO" id="GO:0005634">
    <property type="term" value="C:nucleus"/>
    <property type="evidence" value="ECO:0007669"/>
    <property type="project" value="UniProtKB-SubCell"/>
</dbReference>
<evidence type="ECO:0000259" key="3">
    <source>
        <dbReference type="Pfam" id="PF16423"/>
    </source>
</evidence>
<name>A0A5C6MMU9_9TELE</name>
<comment type="similarity">
    <text evidence="1">Belongs to the COE family.</text>
</comment>
<dbReference type="GO" id="GO:0008270">
    <property type="term" value="F:zinc ion binding"/>
    <property type="evidence" value="ECO:0007669"/>
    <property type="project" value="UniProtKB-KW"/>
</dbReference>
<feature type="region of interest" description="Disordered" evidence="2">
    <location>
        <begin position="88"/>
        <end position="109"/>
    </location>
</feature>
<evidence type="ECO:0000313" key="5">
    <source>
        <dbReference type="Proteomes" id="UP000324091"/>
    </source>
</evidence>
<keyword evidence="1" id="KW-0217">Developmental protein</keyword>
<accession>A0A5C6MMU9</accession>
<dbReference type="Gene3D" id="1.10.287.4280">
    <property type="match status" value="1"/>
</dbReference>
<dbReference type="GO" id="GO:0003677">
    <property type="term" value="F:DNA binding"/>
    <property type="evidence" value="ECO:0007669"/>
    <property type="project" value="UniProtKB-KW"/>
</dbReference>
<dbReference type="Pfam" id="PF16423">
    <property type="entry name" value="COE1_HLH"/>
    <property type="match status" value="1"/>
</dbReference>
<keyword evidence="1" id="KW-0804">Transcription</keyword>
<organism evidence="4 5">
    <name type="scientific">Takifugu flavidus</name>
    <name type="common">sansaifugu</name>
    <dbReference type="NCBI Taxonomy" id="433684"/>
    <lineage>
        <taxon>Eukaryota</taxon>
        <taxon>Metazoa</taxon>
        <taxon>Chordata</taxon>
        <taxon>Craniata</taxon>
        <taxon>Vertebrata</taxon>
        <taxon>Euteleostomi</taxon>
        <taxon>Actinopterygii</taxon>
        <taxon>Neopterygii</taxon>
        <taxon>Teleostei</taxon>
        <taxon>Neoteleostei</taxon>
        <taxon>Acanthomorphata</taxon>
        <taxon>Eupercaria</taxon>
        <taxon>Tetraodontiformes</taxon>
        <taxon>Tetradontoidea</taxon>
        <taxon>Tetraodontidae</taxon>
        <taxon>Takifugu</taxon>
    </lineage>
</organism>
<dbReference type="InterPro" id="IPR003523">
    <property type="entry name" value="Transcription_factor_COE"/>
</dbReference>
<dbReference type="InterPro" id="IPR032201">
    <property type="entry name" value="COE_HLH"/>
</dbReference>
<keyword evidence="1" id="KW-0863">Zinc-finger</keyword>